<dbReference type="EMBL" id="JAENIM010000039">
    <property type="protein sequence ID" value="MBK1791114.1"/>
    <property type="molecule type" value="Genomic_DNA"/>
</dbReference>
<name>A0A8J7SJ56_9BACT</name>
<accession>A0A8J7SJ56</accession>
<evidence type="ECO:0000313" key="2">
    <source>
        <dbReference type="Proteomes" id="UP000624703"/>
    </source>
</evidence>
<evidence type="ECO:0008006" key="3">
    <source>
        <dbReference type="Google" id="ProtNLM"/>
    </source>
</evidence>
<reference evidence="1" key="1">
    <citation type="submission" date="2021-01" db="EMBL/GenBank/DDBJ databases">
        <title>Modified the classification status of verrucomicrobia.</title>
        <authorList>
            <person name="Feng X."/>
        </authorList>
    </citation>
    <scope>NUCLEOTIDE SEQUENCE</scope>
    <source>
        <strain evidence="1">_KCTC 22039</strain>
    </source>
</reference>
<dbReference type="InterPro" id="IPR006175">
    <property type="entry name" value="YjgF/YER057c/UK114"/>
</dbReference>
<keyword evidence="2" id="KW-1185">Reference proteome</keyword>
<sequence>MTTVIQQIDKLDLPSDENNELPVDVRISRFCGASGVEEFQIIIHPNEYADFSTQLSWIEEAYAKAVKSIGLDMDTAIWRRFMCSDLINQSDLLRLRPFSNPDDSDEPCAISWVGQDPATPAKVGMWAHHIFDPSAPLKKSKSGRTLTLDRGELKHLWSIGLTDDSVESSYDQTHGIFNRYQKILDRNEITLFDNVIRTWFFVQNVDSNYAGLVTARNEVFDKQNLTADTHYIASTGIEGNYDNAATKATLDSYAIGGVKAEQIQQLYALDYLSPTHIYGVAFERATAVHYQDRSQIFLSGTASIDDEGEVVHPGNVLKQLDRTIINIEALLAESNATINDMQVFIVYLRDANDSGVISEAISRRFPKIPFEIVTAPVCRPGWLIEIEGLAIAHRKFDASLPAY</sequence>
<dbReference type="Proteomes" id="UP000624703">
    <property type="component" value="Unassembled WGS sequence"/>
</dbReference>
<dbReference type="Pfam" id="PF01042">
    <property type="entry name" value="Ribonuc_L-PSP"/>
    <property type="match status" value="1"/>
</dbReference>
<proteinExistence type="predicted"/>
<dbReference type="Gene3D" id="3.30.1330.40">
    <property type="entry name" value="RutC-like"/>
    <property type="match status" value="1"/>
</dbReference>
<dbReference type="GO" id="GO:0019239">
    <property type="term" value="F:deaminase activity"/>
    <property type="evidence" value="ECO:0007669"/>
    <property type="project" value="TreeGrafter"/>
</dbReference>
<protein>
    <recommendedName>
        <fullName evidence="3">Enamine deaminase RidA, house cleaning of reactive enamine intermediates, YjgF/YER057c/UK114 family</fullName>
    </recommendedName>
</protein>
<dbReference type="GO" id="GO:0005829">
    <property type="term" value="C:cytosol"/>
    <property type="evidence" value="ECO:0007669"/>
    <property type="project" value="TreeGrafter"/>
</dbReference>
<dbReference type="AlphaFoldDB" id="A0A8J7SJ56"/>
<dbReference type="PANTHER" id="PTHR11803">
    <property type="entry name" value="2-IMINOBUTANOATE/2-IMINOPROPANOATE DEAMINASE RIDA"/>
    <property type="match status" value="1"/>
</dbReference>
<comment type="caution">
    <text evidence="1">The sequence shown here is derived from an EMBL/GenBank/DDBJ whole genome shotgun (WGS) entry which is preliminary data.</text>
</comment>
<dbReference type="SUPFAM" id="SSF55298">
    <property type="entry name" value="YjgF-like"/>
    <property type="match status" value="1"/>
</dbReference>
<dbReference type="PANTHER" id="PTHR11803:SF39">
    <property type="entry name" value="2-IMINOBUTANOATE_2-IMINOPROPANOATE DEAMINASE"/>
    <property type="match status" value="1"/>
</dbReference>
<dbReference type="RefSeq" id="WP_200311128.1">
    <property type="nucleotide sequence ID" value="NZ_JAENIM010000039.1"/>
</dbReference>
<organism evidence="1 2">
    <name type="scientific">Persicirhabdus sediminis</name>
    <dbReference type="NCBI Taxonomy" id="454144"/>
    <lineage>
        <taxon>Bacteria</taxon>
        <taxon>Pseudomonadati</taxon>
        <taxon>Verrucomicrobiota</taxon>
        <taxon>Verrucomicrobiia</taxon>
        <taxon>Verrucomicrobiales</taxon>
        <taxon>Verrucomicrobiaceae</taxon>
        <taxon>Persicirhabdus</taxon>
    </lineage>
</organism>
<gene>
    <name evidence="1" type="ORF">JIN82_08115</name>
</gene>
<evidence type="ECO:0000313" key="1">
    <source>
        <dbReference type="EMBL" id="MBK1791114.1"/>
    </source>
</evidence>
<dbReference type="InterPro" id="IPR035959">
    <property type="entry name" value="RutC-like_sf"/>
</dbReference>